<organism evidence="1 2">
    <name type="scientific">Hygrophoropsis aurantiaca</name>
    <dbReference type="NCBI Taxonomy" id="72124"/>
    <lineage>
        <taxon>Eukaryota</taxon>
        <taxon>Fungi</taxon>
        <taxon>Dikarya</taxon>
        <taxon>Basidiomycota</taxon>
        <taxon>Agaricomycotina</taxon>
        <taxon>Agaricomycetes</taxon>
        <taxon>Agaricomycetidae</taxon>
        <taxon>Boletales</taxon>
        <taxon>Coniophorineae</taxon>
        <taxon>Hygrophoropsidaceae</taxon>
        <taxon>Hygrophoropsis</taxon>
    </lineage>
</organism>
<dbReference type="Proteomes" id="UP000790377">
    <property type="component" value="Unassembled WGS sequence"/>
</dbReference>
<proteinExistence type="predicted"/>
<name>A0ACB8AG34_9AGAM</name>
<keyword evidence="2" id="KW-1185">Reference proteome</keyword>
<gene>
    <name evidence="1" type="ORF">BJ138DRAFT_1125350</name>
</gene>
<comment type="caution">
    <text evidence="1">The sequence shown here is derived from an EMBL/GenBank/DDBJ whole genome shotgun (WGS) entry which is preliminary data.</text>
</comment>
<evidence type="ECO:0000313" key="1">
    <source>
        <dbReference type="EMBL" id="KAH7912266.1"/>
    </source>
</evidence>
<protein>
    <submittedName>
        <fullName evidence="1">Uncharacterized protein</fullName>
    </submittedName>
</protein>
<sequence>MDSPASASPPPLPKKDISFPQPFSEKSSNNSSTSSRRRKAREHTKDPPSPRELLRLLAREEEIGRDLEDRLYSVTDQLQYEQQRADEAERKLKETVLRFKDVNDARMLVQQDYGRVTEELKLYKAALEAAQKEIFRAQEVLNTVEDRRREAEEEALKFRNKARKLSEEKMINMAREEGRKEGIQAGLAMGKDIGYVRGRSKGYARGRNIADRVTEAYFSPQQESELPMTEDTGDFPRERTRRRRSPTVTYVGQTTTADSGPSSSSSEDIRPTPTRNTMYSPHHPHVDIPPDGWIPEADASLLIRIPPPHELARPPPTPGAQTPISLSRSPSPPLPALPREADPVLMIPEPRSPATPTYDTPDGTRRPPRVRRRSSQESVSTRTSDLELLSAPEGHRSSGLSVIPEVVSNQSTPNGGHLQPIMENHSDESGFVHVSMPAPRSPSDISRLNEGVMDDRYLSPQSRSRANDHSGSSRRTSTSSYSTVNITIQPPSRPASNNSQATMSGTRSHLLSPADADRPIPLPGDRPSPQATPSMVPLPPTGSTVPMSLPDGQFPLGFVPTGPPTPMSQSHGGETSRYSAAAVPLPPSTIGSHHHRLPSNLSYTGSTHTMGLPGGYGHAEREPVVIPPPSKMKYADSEDESVSSGFSEANTLTTPPKRYRVPSPSSTARYTAAGVPLPPSTAAGTPKTSFSYARTPEDRQLYVNAGVTPAALSRSMSFSTDRNGSTRG</sequence>
<reference evidence="1" key="1">
    <citation type="journal article" date="2021" name="New Phytol.">
        <title>Evolutionary innovations through gain and loss of genes in the ectomycorrhizal Boletales.</title>
        <authorList>
            <person name="Wu G."/>
            <person name="Miyauchi S."/>
            <person name="Morin E."/>
            <person name="Kuo A."/>
            <person name="Drula E."/>
            <person name="Varga T."/>
            <person name="Kohler A."/>
            <person name="Feng B."/>
            <person name="Cao Y."/>
            <person name="Lipzen A."/>
            <person name="Daum C."/>
            <person name="Hundley H."/>
            <person name="Pangilinan J."/>
            <person name="Johnson J."/>
            <person name="Barry K."/>
            <person name="LaButti K."/>
            <person name="Ng V."/>
            <person name="Ahrendt S."/>
            <person name="Min B."/>
            <person name="Choi I.G."/>
            <person name="Park H."/>
            <person name="Plett J.M."/>
            <person name="Magnuson J."/>
            <person name="Spatafora J.W."/>
            <person name="Nagy L.G."/>
            <person name="Henrissat B."/>
            <person name="Grigoriev I.V."/>
            <person name="Yang Z.L."/>
            <person name="Xu J."/>
            <person name="Martin F.M."/>
        </authorList>
    </citation>
    <scope>NUCLEOTIDE SEQUENCE</scope>
    <source>
        <strain evidence="1">ATCC 28755</strain>
    </source>
</reference>
<evidence type="ECO:0000313" key="2">
    <source>
        <dbReference type="Proteomes" id="UP000790377"/>
    </source>
</evidence>
<accession>A0ACB8AG34</accession>
<dbReference type="EMBL" id="MU267655">
    <property type="protein sequence ID" value="KAH7912266.1"/>
    <property type="molecule type" value="Genomic_DNA"/>
</dbReference>